<dbReference type="InParanoid" id="A0A067MXR7"/>
<dbReference type="AlphaFoldDB" id="A0A067MXR7"/>
<keyword evidence="3" id="KW-1185">Reference proteome</keyword>
<dbReference type="HOGENOM" id="CLU_2170653_0_0_1"/>
<reference evidence="3" key="1">
    <citation type="journal article" date="2014" name="Proc. Natl. Acad. Sci. U.S.A.">
        <title>Extensive sampling of basidiomycete genomes demonstrates inadequacy of the white-rot/brown-rot paradigm for wood decay fungi.</title>
        <authorList>
            <person name="Riley R."/>
            <person name="Salamov A.A."/>
            <person name="Brown D.W."/>
            <person name="Nagy L.G."/>
            <person name="Floudas D."/>
            <person name="Held B.W."/>
            <person name="Levasseur A."/>
            <person name="Lombard V."/>
            <person name="Morin E."/>
            <person name="Otillar R."/>
            <person name="Lindquist E.A."/>
            <person name="Sun H."/>
            <person name="LaButti K.M."/>
            <person name="Schmutz J."/>
            <person name="Jabbour D."/>
            <person name="Luo H."/>
            <person name="Baker S.E."/>
            <person name="Pisabarro A.G."/>
            <person name="Walton J.D."/>
            <person name="Blanchette R.A."/>
            <person name="Henrissat B."/>
            <person name="Martin F."/>
            <person name="Cullen D."/>
            <person name="Hibbett D.S."/>
            <person name="Grigoriev I.V."/>
        </authorList>
    </citation>
    <scope>NUCLEOTIDE SEQUENCE [LARGE SCALE GENOMIC DNA]</scope>
    <source>
        <strain evidence="3">FD-172 SS1</strain>
    </source>
</reference>
<dbReference type="InterPro" id="IPR037056">
    <property type="entry name" value="RNase_H1_N_sf"/>
</dbReference>
<sequence>MRFPAIRSAAQEIKSIQSTRQRLSAHIKRPALHAVHQPTPQPSMAKSKKPVYYAVRIGREGPKIYNTWDECLKNVGLTQINLYKFESPMPSHIFSDQWSLWLTAQVVPQA</sequence>
<dbReference type="EMBL" id="KL198017">
    <property type="protein sequence ID" value="KDQ20384.1"/>
    <property type="molecule type" value="Genomic_DNA"/>
</dbReference>
<evidence type="ECO:0000313" key="2">
    <source>
        <dbReference type="EMBL" id="KDQ20384.1"/>
    </source>
</evidence>
<dbReference type="Pfam" id="PF01693">
    <property type="entry name" value="Cauli_VI"/>
    <property type="match status" value="1"/>
</dbReference>
<evidence type="ECO:0000313" key="3">
    <source>
        <dbReference type="Proteomes" id="UP000027195"/>
    </source>
</evidence>
<protein>
    <recommendedName>
        <fullName evidence="1">Ribonuclease H1 N-terminal domain-containing protein</fullName>
    </recommendedName>
</protein>
<evidence type="ECO:0000259" key="1">
    <source>
        <dbReference type="Pfam" id="PF01693"/>
    </source>
</evidence>
<gene>
    <name evidence="2" type="ORF">BOTBODRAFT_305674</name>
</gene>
<organism evidence="2 3">
    <name type="scientific">Botryobasidium botryosum (strain FD-172 SS1)</name>
    <dbReference type="NCBI Taxonomy" id="930990"/>
    <lineage>
        <taxon>Eukaryota</taxon>
        <taxon>Fungi</taxon>
        <taxon>Dikarya</taxon>
        <taxon>Basidiomycota</taxon>
        <taxon>Agaricomycotina</taxon>
        <taxon>Agaricomycetes</taxon>
        <taxon>Cantharellales</taxon>
        <taxon>Botryobasidiaceae</taxon>
        <taxon>Botryobasidium</taxon>
    </lineage>
</organism>
<feature type="domain" description="Ribonuclease H1 N-terminal" evidence="1">
    <location>
        <begin position="52"/>
        <end position="86"/>
    </location>
</feature>
<proteinExistence type="predicted"/>
<dbReference type="InterPro" id="IPR011320">
    <property type="entry name" value="RNase_H1_N"/>
</dbReference>
<dbReference type="Proteomes" id="UP000027195">
    <property type="component" value="Unassembled WGS sequence"/>
</dbReference>
<accession>A0A067MXR7</accession>
<dbReference type="Gene3D" id="3.40.970.10">
    <property type="entry name" value="Ribonuclease H1, N-terminal domain"/>
    <property type="match status" value="1"/>
</dbReference>
<name>A0A067MXR7_BOTB1</name>
<dbReference type="OrthoDB" id="432234at2759"/>